<dbReference type="AlphaFoldDB" id="A0AAW0AD00"/>
<evidence type="ECO:0000256" key="1">
    <source>
        <dbReference type="SAM" id="MobiDB-lite"/>
    </source>
</evidence>
<evidence type="ECO:0000313" key="2">
    <source>
        <dbReference type="EMBL" id="KAK7007069.1"/>
    </source>
</evidence>
<feature type="compositionally biased region" description="Basic and acidic residues" evidence="1">
    <location>
        <begin position="59"/>
        <end position="72"/>
    </location>
</feature>
<dbReference type="Proteomes" id="UP001362999">
    <property type="component" value="Unassembled WGS sequence"/>
</dbReference>
<dbReference type="EMBL" id="JAWWNJ010000072">
    <property type="protein sequence ID" value="KAK7007069.1"/>
    <property type="molecule type" value="Genomic_DNA"/>
</dbReference>
<name>A0AAW0AD00_9AGAR</name>
<gene>
    <name evidence="2" type="ORF">R3P38DRAFT_2792956</name>
</gene>
<feature type="region of interest" description="Disordered" evidence="1">
    <location>
        <begin position="30"/>
        <end position="79"/>
    </location>
</feature>
<comment type="caution">
    <text evidence="2">The sequence shown here is derived from an EMBL/GenBank/DDBJ whole genome shotgun (WGS) entry which is preliminary data.</text>
</comment>
<protein>
    <submittedName>
        <fullName evidence="2">Uncharacterized protein</fullName>
    </submittedName>
</protein>
<organism evidence="2 3">
    <name type="scientific">Favolaschia claudopus</name>
    <dbReference type="NCBI Taxonomy" id="2862362"/>
    <lineage>
        <taxon>Eukaryota</taxon>
        <taxon>Fungi</taxon>
        <taxon>Dikarya</taxon>
        <taxon>Basidiomycota</taxon>
        <taxon>Agaricomycotina</taxon>
        <taxon>Agaricomycetes</taxon>
        <taxon>Agaricomycetidae</taxon>
        <taxon>Agaricales</taxon>
        <taxon>Marasmiineae</taxon>
        <taxon>Mycenaceae</taxon>
        <taxon>Favolaschia</taxon>
    </lineage>
</organism>
<reference evidence="2 3" key="1">
    <citation type="journal article" date="2024" name="J Genomics">
        <title>Draft genome sequencing and assembly of Favolaschia claudopus CIRM-BRFM 2984 isolated from oak limbs.</title>
        <authorList>
            <person name="Navarro D."/>
            <person name="Drula E."/>
            <person name="Chaduli D."/>
            <person name="Cazenave R."/>
            <person name="Ahrendt S."/>
            <person name="Wang J."/>
            <person name="Lipzen A."/>
            <person name="Daum C."/>
            <person name="Barry K."/>
            <person name="Grigoriev I.V."/>
            <person name="Favel A."/>
            <person name="Rosso M.N."/>
            <person name="Martin F."/>
        </authorList>
    </citation>
    <scope>NUCLEOTIDE SEQUENCE [LARGE SCALE GENOMIC DNA]</scope>
    <source>
        <strain evidence="2 3">CIRM-BRFM 2984</strain>
    </source>
</reference>
<accession>A0AAW0AD00</accession>
<sequence>MPLQRRRRLRRVRLRLVVNNGTPARLKFTGFFGEQTSPSDASEPNPKKRKLTLNVSNGPEDRGEGSSTDRRAAGSTRVTASLYYNRRLTLDKRQSNPPPTARNSRVLQAIHNGLPTPPATHQSAAAAGARPEGTGNRNTPIQSKCESRTAANGAQRLPGSAISPYMNDRCPTCGALHWVAEQVLHPSKNSRSPYGMCCNHGMVALQRLEEPPEPLHCFFVGNDAQAVDSQQQYSCAPQIYWVFWRTDISSRRKETQA</sequence>
<keyword evidence="3" id="KW-1185">Reference proteome</keyword>
<evidence type="ECO:0000313" key="3">
    <source>
        <dbReference type="Proteomes" id="UP001362999"/>
    </source>
</evidence>
<proteinExistence type="predicted"/>
<feature type="region of interest" description="Disordered" evidence="1">
    <location>
        <begin position="111"/>
        <end position="141"/>
    </location>
</feature>